<feature type="transmembrane region" description="Helical" evidence="6">
    <location>
        <begin position="108"/>
        <end position="128"/>
    </location>
</feature>
<evidence type="ECO:0000256" key="4">
    <source>
        <dbReference type="ARBA" id="ARBA00022989"/>
    </source>
</evidence>
<comment type="subcellular location">
    <subcellularLocation>
        <location evidence="6">Cell inner membrane</location>
        <topology evidence="6">Multi-pass membrane protein</topology>
    </subcellularLocation>
    <subcellularLocation>
        <location evidence="1">Cell membrane</location>
        <topology evidence="1">Multi-pass membrane protein</topology>
    </subcellularLocation>
</comment>
<evidence type="ECO:0000256" key="2">
    <source>
        <dbReference type="ARBA" id="ARBA00022475"/>
    </source>
</evidence>
<dbReference type="InterPro" id="IPR010920">
    <property type="entry name" value="LSM_dom_sf"/>
</dbReference>
<feature type="domain" description="Mechanosensitive ion channel MscS" evidence="7">
    <location>
        <begin position="152"/>
        <end position="218"/>
    </location>
</feature>
<dbReference type="Pfam" id="PF00924">
    <property type="entry name" value="MS_channel_2nd"/>
    <property type="match status" value="1"/>
</dbReference>
<dbReference type="InterPro" id="IPR006685">
    <property type="entry name" value="MscS_channel_2nd"/>
</dbReference>
<dbReference type="SUPFAM" id="SSF82689">
    <property type="entry name" value="Mechanosensitive channel protein MscS (YggB), C-terminal domain"/>
    <property type="match status" value="1"/>
</dbReference>
<keyword evidence="4 6" id="KW-1133">Transmembrane helix</keyword>
<dbReference type="SUPFAM" id="SSF50182">
    <property type="entry name" value="Sm-like ribonucleoproteins"/>
    <property type="match status" value="1"/>
</dbReference>
<dbReference type="CDD" id="cd00038">
    <property type="entry name" value="CAP_ED"/>
    <property type="match status" value="1"/>
</dbReference>
<feature type="transmembrane region" description="Helical" evidence="6">
    <location>
        <begin position="34"/>
        <end position="56"/>
    </location>
</feature>
<gene>
    <name evidence="8" type="ORF">QO014_000345</name>
</gene>
<evidence type="ECO:0000313" key="9">
    <source>
        <dbReference type="Proteomes" id="UP001241603"/>
    </source>
</evidence>
<dbReference type="InterPro" id="IPR023408">
    <property type="entry name" value="MscS_beta-dom_sf"/>
</dbReference>
<dbReference type="Gene3D" id="2.30.30.60">
    <property type="match status" value="1"/>
</dbReference>
<feature type="transmembrane region" description="Helical" evidence="6">
    <location>
        <begin position="76"/>
        <end position="96"/>
    </location>
</feature>
<evidence type="ECO:0000313" key="8">
    <source>
        <dbReference type="EMBL" id="MDQ0435975.1"/>
    </source>
</evidence>
<sequence>MTILDAPGFHVALLGIAGIAVWWIIPRRRSTTRLYVQIGFFLAMSALLLEDVVIPYAPDTANREVIAAAVLTTAKLLWWVHLAWALIGIVRLYLVFERRPREARLIQEVVVGVVYVGTALSILSFVFAVPVGTLIATSGALALVLGLALQTTLSDVFSGIALTVGHPYGLGDWIMLDDGTEGRVVETNWQSTHLLTAGHNIVVLPNSVLAKLALTNVSSPDESHGLSVTVRIAATTSPAAIVAVMQTALSSCDVILDEPAPLIVIRDIDDAAVELDLWARVANVEGRVAARNAIVDLVYRHSRAAGLSLAPPAVAARAGLFTHVAMQLPEALELIRSSPVFAALDQDEARSLAASAQFRRFHRDHAVGPQSVAQPSLMIIRTGVAIWEEARGGGTFARGHLAPGDVFDAASPAASGDGFSLRAMTEMTVYEIEAGRAARLLADHPEVAREISAAFERMPVLPEPAKVSPSQGASGLARSLHNLLLSKSRGDASSRHGPPAEPRS</sequence>
<keyword evidence="3 6" id="KW-0812">Transmembrane</keyword>
<evidence type="ECO:0000256" key="1">
    <source>
        <dbReference type="ARBA" id="ARBA00004651"/>
    </source>
</evidence>
<dbReference type="InterPro" id="IPR000595">
    <property type="entry name" value="cNMP-bd_dom"/>
</dbReference>
<protein>
    <recommendedName>
        <fullName evidence="6">Small-conductance mechanosensitive channel</fullName>
    </recommendedName>
</protein>
<keyword evidence="5 6" id="KW-0472">Membrane</keyword>
<keyword evidence="9" id="KW-1185">Reference proteome</keyword>
<keyword evidence="6" id="KW-0813">Transport</keyword>
<comment type="function">
    <text evidence="6">Mechanosensitive channel that participates in the regulation of osmotic pressure changes within the cell, opening in response to stretch forces in the membrane lipid bilayer, without the need for other proteins. Contributes to normal resistance to hypoosmotic shock. Forms an ion channel of 1.0 nanosiemens conductance with a slight preference for anions.</text>
</comment>
<keyword evidence="6" id="KW-0407">Ion channel</keyword>
<evidence type="ECO:0000256" key="3">
    <source>
        <dbReference type="ARBA" id="ARBA00022692"/>
    </source>
</evidence>
<proteinExistence type="inferred from homology"/>
<keyword evidence="2" id="KW-1003">Cell membrane</keyword>
<comment type="similarity">
    <text evidence="6">Belongs to the MscS (TC 1.A.23) family.</text>
</comment>
<comment type="caution">
    <text evidence="8">The sequence shown here is derived from an EMBL/GenBank/DDBJ whole genome shotgun (WGS) entry which is preliminary data.</text>
</comment>
<keyword evidence="6" id="KW-0997">Cell inner membrane</keyword>
<dbReference type="EMBL" id="JAUSVO010000001">
    <property type="protein sequence ID" value="MDQ0435975.1"/>
    <property type="molecule type" value="Genomic_DNA"/>
</dbReference>
<feature type="transmembrane region" description="Helical" evidence="6">
    <location>
        <begin position="6"/>
        <end position="25"/>
    </location>
</feature>
<dbReference type="PANTHER" id="PTHR30221">
    <property type="entry name" value="SMALL-CONDUCTANCE MECHANOSENSITIVE CHANNEL"/>
    <property type="match status" value="1"/>
</dbReference>
<evidence type="ECO:0000256" key="5">
    <source>
        <dbReference type="ARBA" id="ARBA00023136"/>
    </source>
</evidence>
<dbReference type="PIRSF" id="PIRSF026673">
    <property type="entry name" value="UCP026673_ion_chan"/>
    <property type="match status" value="1"/>
</dbReference>
<dbReference type="InterPro" id="IPR018490">
    <property type="entry name" value="cNMP-bd_dom_sf"/>
</dbReference>
<dbReference type="Gene3D" id="1.10.287.1260">
    <property type="match status" value="1"/>
</dbReference>
<evidence type="ECO:0000259" key="7">
    <source>
        <dbReference type="Pfam" id="PF00924"/>
    </source>
</evidence>
<dbReference type="Proteomes" id="UP001241603">
    <property type="component" value="Unassembled WGS sequence"/>
</dbReference>
<accession>A0ABU0H100</accession>
<reference evidence="8 9" key="1">
    <citation type="submission" date="2023-07" db="EMBL/GenBank/DDBJ databases">
        <title>Genomic Encyclopedia of Type Strains, Phase IV (KMG-IV): sequencing the most valuable type-strain genomes for metagenomic binning, comparative biology and taxonomic classification.</title>
        <authorList>
            <person name="Goeker M."/>
        </authorList>
    </citation>
    <scope>NUCLEOTIDE SEQUENCE [LARGE SCALE GENOMIC DNA]</scope>
    <source>
        <strain evidence="8 9">B6-8</strain>
    </source>
</reference>
<dbReference type="Gene3D" id="3.30.70.100">
    <property type="match status" value="1"/>
</dbReference>
<dbReference type="RefSeq" id="WP_266346924.1">
    <property type="nucleotide sequence ID" value="NZ_JAPKNG010000001.1"/>
</dbReference>
<dbReference type="InterPro" id="IPR014710">
    <property type="entry name" value="RmlC-like_jellyroll"/>
</dbReference>
<dbReference type="InterPro" id="IPR011066">
    <property type="entry name" value="MscS_channel_C_sf"/>
</dbReference>
<dbReference type="PANTHER" id="PTHR30221:SF1">
    <property type="entry name" value="SMALL-CONDUCTANCE MECHANOSENSITIVE CHANNEL"/>
    <property type="match status" value="1"/>
</dbReference>
<name>A0ABU0H100_9HYPH</name>
<organism evidence="8 9">
    <name type="scientific">Kaistia dalseonensis</name>
    <dbReference type="NCBI Taxonomy" id="410840"/>
    <lineage>
        <taxon>Bacteria</taxon>
        <taxon>Pseudomonadati</taxon>
        <taxon>Pseudomonadota</taxon>
        <taxon>Alphaproteobacteria</taxon>
        <taxon>Hyphomicrobiales</taxon>
        <taxon>Kaistiaceae</taxon>
        <taxon>Kaistia</taxon>
    </lineage>
</organism>
<comment type="subunit">
    <text evidence="6">Homoheptamer.</text>
</comment>
<dbReference type="Gene3D" id="2.60.120.10">
    <property type="entry name" value="Jelly Rolls"/>
    <property type="match status" value="1"/>
</dbReference>
<evidence type="ECO:0000256" key="6">
    <source>
        <dbReference type="RuleBase" id="RU369025"/>
    </source>
</evidence>
<dbReference type="InterPro" id="IPR045275">
    <property type="entry name" value="MscS_archaea/bacteria_type"/>
</dbReference>
<keyword evidence="6" id="KW-0406">Ion transport</keyword>
<dbReference type="SUPFAM" id="SSF51206">
    <property type="entry name" value="cAMP-binding domain-like"/>
    <property type="match status" value="1"/>
</dbReference>
<dbReference type="InterPro" id="IPR016846">
    <property type="entry name" value="cNMP-bd_ion_channel"/>
</dbReference>